<evidence type="ECO:0000313" key="3">
    <source>
        <dbReference type="Proteomes" id="UP001596114"/>
    </source>
</evidence>
<dbReference type="RefSeq" id="WP_377317972.1">
    <property type="nucleotide sequence ID" value="NZ_JBHSNF010000001.1"/>
</dbReference>
<dbReference type="PANTHER" id="PTHR42695:SF5">
    <property type="entry name" value="GLUTAMINE AMIDOTRANSFERASE YLR126C-RELATED"/>
    <property type="match status" value="1"/>
</dbReference>
<feature type="domain" description="Glutamine amidotransferase" evidence="1">
    <location>
        <begin position="46"/>
        <end position="165"/>
    </location>
</feature>
<dbReference type="EMBL" id="JBHSNF010000001">
    <property type="protein sequence ID" value="MFC5525155.1"/>
    <property type="molecule type" value="Genomic_DNA"/>
</dbReference>
<proteinExistence type="predicted"/>
<keyword evidence="2" id="KW-0315">Glutamine amidotransferase</keyword>
<organism evidence="2 3">
    <name type="scientific">Rhodanobacter ginsengisoli</name>
    <dbReference type="NCBI Taxonomy" id="418646"/>
    <lineage>
        <taxon>Bacteria</taxon>
        <taxon>Pseudomonadati</taxon>
        <taxon>Pseudomonadota</taxon>
        <taxon>Gammaproteobacteria</taxon>
        <taxon>Lysobacterales</taxon>
        <taxon>Rhodanobacteraceae</taxon>
        <taxon>Rhodanobacter</taxon>
    </lineage>
</organism>
<gene>
    <name evidence="2" type="ORF">ACFPPA_05305</name>
</gene>
<dbReference type="InterPro" id="IPR044992">
    <property type="entry name" value="ChyE-like"/>
</dbReference>
<evidence type="ECO:0000259" key="1">
    <source>
        <dbReference type="Pfam" id="PF00117"/>
    </source>
</evidence>
<dbReference type="InterPro" id="IPR017926">
    <property type="entry name" value="GATASE"/>
</dbReference>
<sequence length="209" mass="23083">MTRRLIIVQHHPAEGVGEIGAWADRHGIALEVHRADLGELPSAVHHPCVLLGGPFAVNDPPAWLQHERAWLRERIADDVPVLGICLGAQLLADALGGRIQPLDRPETGWTRIDFADGSALDALQWHEDSFTLPPGARSLASSEGCPQQMFALGTHYLGIQFHPEWNAALVDRLNAHFGDASPLPRHADADRHARMAKWLDQQLDEWWAG</sequence>
<dbReference type="PROSITE" id="PS51273">
    <property type="entry name" value="GATASE_TYPE_1"/>
    <property type="match status" value="1"/>
</dbReference>
<comment type="caution">
    <text evidence="2">The sequence shown here is derived from an EMBL/GenBank/DDBJ whole genome shotgun (WGS) entry which is preliminary data.</text>
</comment>
<keyword evidence="3" id="KW-1185">Reference proteome</keyword>
<dbReference type="SUPFAM" id="SSF52317">
    <property type="entry name" value="Class I glutamine amidotransferase-like"/>
    <property type="match status" value="1"/>
</dbReference>
<dbReference type="CDD" id="cd01741">
    <property type="entry name" value="GATase1_1"/>
    <property type="match status" value="1"/>
</dbReference>
<reference evidence="3" key="1">
    <citation type="journal article" date="2019" name="Int. J. Syst. Evol. Microbiol.">
        <title>The Global Catalogue of Microorganisms (GCM) 10K type strain sequencing project: providing services to taxonomists for standard genome sequencing and annotation.</title>
        <authorList>
            <consortium name="The Broad Institute Genomics Platform"/>
            <consortium name="The Broad Institute Genome Sequencing Center for Infectious Disease"/>
            <person name="Wu L."/>
            <person name="Ma J."/>
        </authorList>
    </citation>
    <scope>NUCLEOTIDE SEQUENCE [LARGE SCALE GENOMIC DNA]</scope>
    <source>
        <strain evidence="3">CGMCC 1.16619</strain>
    </source>
</reference>
<dbReference type="Gene3D" id="3.40.50.880">
    <property type="match status" value="1"/>
</dbReference>
<evidence type="ECO:0000313" key="2">
    <source>
        <dbReference type="EMBL" id="MFC5525155.1"/>
    </source>
</evidence>
<protein>
    <submittedName>
        <fullName evidence="2">Type 1 glutamine amidotransferase</fullName>
    </submittedName>
</protein>
<dbReference type="Pfam" id="PF00117">
    <property type="entry name" value="GATase"/>
    <property type="match status" value="1"/>
</dbReference>
<name>A0ABW0QKH4_9GAMM</name>
<dbReference type="PANTHER" id="PTHR42695">
    <property type="entry name" value="GLUTAMINE AMIDOTRANSFERASE YLR126C-RELATED"/>
    <property type="match status" value="1"/>
</dbReference>
<dbReference type="Proteomes" id="UP001596114">
    <property type="component" value="Unassembled WGS sequence"/>
</dbReference>
<dbReference type="InterPro" id="IPR029062">
    <property type="entry name" value="Class_I_gatase-like"/>
</dbReference>
<accession>A0ABW0QKH4</accession>